<accession>A0ABT1RDQ5</accession>
<proteinExistence type="predicted"/>
<sequence length="98" mass="10835">MTDIRAKGFDSPAQLREHLAELEEESPVEDSGVADEKPISAEQQIAALWQELADLRARVALIRKQTDGMGARPSRGDVHPWLRVLATATTTYLLGRLV</sequence>
<protein>
    <submittedName>
        <fullName evidence="1">Uncharacterized protein</fullName>
    </submittedName>
</protein>
<reference evidence="1" key="1">
    <citation type="submission" date="2021-07" db="EMBL/GenBank/DDBJ databases">
        <title>Shinella sp. nov., a novel member of the genus Shinella from water.</title>
        <authorList>
            <person name="Deng Y."/>
        </authorList>
    </citation>
    <scope>NUCLEOTIDE SEQUENCE</scope>
    <source>
        <strain evidence="1">CPCC 100929</strain>
    </source>
</reference>
<dbReference type="RefSeq" id="WP_256119961.1">
    <property type="nucleotide sequence ID" value="NZ_WHSB02000012.1"/>
</dbReference>
<evidence type="ECO:0000313" key="1">
    <source>
        <dbReference type="EMBL" id="MCQ4633321.1"/>
    </source>
</evidence>
<evidence type="ECO:0000313" key="2">
    <source>
        <dbReference type="Proteomes" id="UP000996601"/>
    </source>
</evidence>
<dbReference type="EMBL" id="WHSB02000012">
    <property type="protein sequence ID" value="MCQ4633321.1"/>
    <property type="molecule type" value="Genomic_DNA"/>
</dbReference>
<name>A0ABT1RDQ5_9HYPH</name>
<comment type="caution">
    <text evidence="1">The sequence shown here is derived from an EMBL/GenBank/DDBJ whole genome shotgun (WGS) entry which is preliminary data.</text>
</comment>
<organism evidence="1 2">
    <name type="scientific">Shinella lacus</name>
    <dbReference type="NCBI Taxonomy" id="2654216"/>
    <lineage>
        <taxon>Bacteria</taxon>
        <taxon>Pseudomonadati</taxon>
        <taxon>Pseudomonadota</taxon>
        <taxon>Alphaproteobacteria</taxon>
        <taxon>Hyphomicrobiales</taxon>
        <taxon>Rhizobiaceae</taxon>
        <taxon>Shinella</taxon>
    </lineage>
</organism>
<gene>
    <name evidence="1" type="ORF">GB927_024990</name>
</gene>
<keyword evidence="2" id="KW-1185">Reference proteome</keyword>
<dbReference type="Proteomes" id="UP000996601">
    <property type="component" value="Unassembled WGS sequence"/>
</dbReference>